<dbReference type="RefSeq" id="WP_133991920.1">
    <property type="nucleotide sequence ID" value="NZ_SODV01000001.1"/>
</dbReference>
<dbReference type="OrthoDB" id="645460at2"/>
<sequence>MRYISPSQLTQEALSAPYDRKVLQREKKKLLAELELSEEEGLTIKGRHFSRNDILAYFDELENPAVADYHAAVEADPPLLAFLQGEGLEIRFASNPLYDDPAFVAWLSPFYFTSFIDFAADCFQHWNEYGMYTLMATPPLMTREDQDRAYRRIAAGLYKNIELFRRYHGNAGKSTGPRLPFDQVTPFLGHAYVQVIRALPDDHFAQVKDEYAFAMQHPAIAMFNQQTSNRSVAEAWVQDAHELAVSSHIRAQVAAKLAELQKLQRKRTYRLSFFALWVVIVIIRALAYTTGTDTSPKYAPSEEIHVDTAVMNAVLKKPPFIVKHDSTPPDTLLYKAHTPR</sequence>
<accession>A0A4R8DSK1</accession>
<gene>
    <name evidence="2" type="ORF">EDB95_1389</name>
</gene>
<protein>
    <submittedName>
        <fullName evidence="2">Uncharacterized protein</fullName>
    </submittedName>
</protein>
<dbReference type="AlphaFoldDB" id="A0A4R8DSK1"/>
<evidence type="ECO:0000313" key="2">
    <source>
        <dbReference type="EMBL" id="TDX00367.1"/>
    </source>
</evidence>
<keyword evidence="3" id="KW-1185">Reference proteome</keyword>
<keyword evidence="1" id="KW-0812">Transmembrane</keyword>
<keyword evidence="1" id="KW-0472">Membrane</keyword>
<feature type="transmembrane region" description="Helical" evidence="1">
    <location>
        <begin position="271"/>
        <end position="291"/>
    </location>
</feature>
<comment type="caution">
    <text evidence="2">The sequence shown here is derived from an EMBL/GenBank/DDBJ whole genome shotgun (WGS) entry which is preliminary data.</text>
</comment>
<name>A0A4R8DSK1_9BACT</name>
<dbReference type="Proteomes" id="UP000294498">
    <property type="component" value="Unassembled WGS sequence"/>
</dbReference>
<evidence type="ECO:0000313" key="3">
    <source>
        <dbReference type="Proteomes" id="UP000294498"/>
    </source>
</evidence>
<evidence type="ECO:0000256" key="1">
    <source>
        <dbReference type="SAM" id="Phobius"/>
    </source>
</evidence>
<organism evidence="2 3">
    <name type="scientific">Dinghuibacter silviterrae</name>
    <dbReference type="NCBI Taxonomy" id="1539049"/>
    <lineage>
        <taxon>Bacteria</taxon>
        <taxon>Pseudomonadati</taxon>
        <taxon>Bacteroidota</taxon>
        <taxon>Chitinophagia</taxon>
        <taxon>Chitinophagales</taxon>
        <taxon>Chitinophagaceae</taxon>
        <taxon>Dinghuibacter</taxon>
    </lineage>
</organism>
<keyword evidence="1" id="KW-1133">Transmembrane helix</keyword>
<proteinExistence type="predicted"/>
<dbReference type="EMBL" id="SODV01000001">
    <property type="protein sequence ID" value="TDX00367.1"/>
    <property type="molecule type" value="Genomic_DNA"/>
</dbReference>
<reference evidence="2 3" key="1">
    <citation type="submission" date="2019-03" db="EMBL/GenBank/DDBJ databases">
        <title>Genomic Encyclopedia of Type Strains, Phase IV (KMG-IV): sequencing the most valuable type-strain genomes for metagenomic binning, comparative biology and taxonomic classification.</title>
        <authorList>
            <person name="Goeker M."/>
        </authorList>
    </citation>
    <scope>NUCLEOTIDE SEQUENCE [LARGE SCALE GENOMIC DNA]</scope>
    <source>
        <strain evidence="2 3">DSM 100059</strain>
    </source>
</reference>